<dbReference type="InParanoid" id="A0A1Z5TMF6"/>
<feature type="compositionally biased region" description="Basic and acidic residues" evidence="1">
    <location>
        <begin position="592"/>
        <end position="608"/>
    </location>
</feature>
<evidence type="ECO:0000313" key="2">
    <source>
        <dbReference type="EMBL" id="OTA37197.1"/>
    </source>
</evidence>
<feature type="compositionally biased region" description="Basic and acidic residues" evidence="1">
    <location>
        <begin position="834"/>
        <end position="845"/>
    </location>
</feature>
<feature type="region of interest" description="Disordered" evidence="1">
    <location>
        <begin position="1654"/>
        <end position="1767"/>
    </location>
</feature>
<reference evidence="2 3" key="1">
    <citation type="submission" date="2017-01" db="EMBL/GenBank/DDBJ databases">
        <title>The recent genome duplication of the halophilic yeast Hortaea werneckii: insights from long-read sequencing.</title>
        <authorList>
            <person name="Sinha S."/>
            <person name="Flibotte S."/>
            <person name="Neira M."/>
            <person name="Lenassi M."/>
            <person name="Gostincar C."/>
            <person name="Stajich J.E."/>
            <person name="Nislow C.E."/>
        </authorList>
    </citation>
    <scope>NUCLEOTIDE SEQUENCE [LARGE SCALE GENOMIC DNA]</scope>
    <source>
        <strain evidence="2 3">EXF-2000</strain>
    </source>
</reference>
<accession>A0A1Z5TMF6</accession>
<feature type="region of interest" description="Disordered" evidence="1">
    <location>
        <begin position="424"/>
        <end position="491"/>
    </location>
</feature>
<feature type="compositionally biased region" description="Acidic residues" evidence="1">
    <location>
        <begin position="857"/>
        <end position="886"/>
    </location>
</feature>
<feature type="compositionally biased region" description="Polar residues" evidence="1">
    <location>
        <begin position="902"/>
        <end position="913"/>
    </location>
</feature>
<evidence type="ECO:0000256" key="1">
    <source>
        <dbReference type="SAM" id="MobiDB-lite"/>
    </source>
</evidence>
<feature type="compositionally biased region" description="Polar residues" evidence="1">
    <location>
        <begin position="331"/>
        <end position="342"/>
    </location>
</feature>
<gene>
    <name evidence="2" type="ORF">BTJ68_02990</name>
</gene>
<feature type="compositionally biased region" description="Basic and acidic residues" evidence="1">
    <location>
        <begin position="677"/>
        <end position="687"/>
    </location>
</feature>
<feature type="compositionally biased region" description="Basic and acidic residues" evidence="1">
    <location>
        <begin position="122"/>
        <end position="134"/>
    </location>
</feature>
<feature type="compositionally biased region" description="Acidic residues" evidence="1">
    <location>
        <begin position="1203"/>
        <end position="1222"/>
    </location>
</feature>
<feature type="region of interest" description="Disordered" evidence="1">
    <location>
        <begin position="589"/>
        <end position="644"/>
    </location>
</feature>
<feature type="compositionally biased region" description="Polar residues" evidence="1">
    <location>
        <begin position="202"/>
        <end position="242"/>
    </location>
</feature>
<feature type="compositionally biased region" description="Basic and acidic residues" evidence="1">
    <location>
        <begin position="437"/>
        <end position="451"/>
    </location>
</feature>
<feature type="region of interest" description="Disordered" evidence="1">
    <location>
        <begin position="1373"/>
        <end position="1429"/>
    </location>
</feature>
<feature type="region of interest" description="Disordered" evidence="1">
    <location>
        <begin position="1590"/>
        <end position="1637"/>
    </location>
</feature>
<feature type="compositionally biased region" description="Polar residues" evidence="1">
    <location>
        <begin position="956"/>
        <end position="965"/>
    </location>
</feature>
<dbReference type="OrthoDB" id="5408302at2759"/>
<evidence type="ECO:0000313" key="3">
    <source>
        <dbReference type="Proteomes" id="UP000194280"/>
    </source>
</evidence>
<feature type="compositionally biased region" description="Basic and acidic residues" evidence="1">
    <location>
        <begin position="1078"/>
        <end position="1087"/>
    </location>
</feature>
<feature type="compositionally biased region" description="Polar residues" evidence="1">
    <location>
        <begin position="1599"/>
        <end position="1610"/>
    </location>
</feature>
<sequence length="1794" mass="192424">MFAKARGHKGHDRSSSAATAPSSHVPPHTSPLSANSDNAPLPPPIFQPTRRVSGESLQRPGTSDGLGATPSKRTNGLRLTSAPVLPPIPRVASRYEPATSDRYRAKEDGNSGKEPGFGSALDHCKRSHGLEHPVELPSTGRAANATVDDMDWQSPSSLGSASPRMEGTLFPPKSTGPSALPPTPSGPAMSREFIDSRDKPYSQPQRPQTIQQSYSTPQVPTTNSSLHLSSLQVRAGLGSQSPLSPPQMTPTSANSARAPHISGARLSPQSSAEDLGALRRAQTNSSQVSSNTQTPSAQASSNYSGSTQLPSAQSSVNRVSSPASSSPLSHTLGTPYQSTSSFFPLPRHVSRRPKTAGAAAKFGGVSVPTHHSSTPKPESTPGQPKAEKRKTRLLNPMALLSRRKSGQDGVETVADRSAAAQAYERQKSVAQSGLSKMPEDFDPRIKGKVVHDFSSPRSKRGVSYSEADQRPPRGQLQSANSTPAVPQLLPDFDFGQAASNHVKQASESSGSLNRRGAHSPSMFKEILNDDPAQAADRPRSLNAERLENREFLQRVGHQSTISAYSQESAILPPFARRSQHLDPMQAALYQDDESKRSSDPSSGKDRDSSLSSFSQVSPITGRTSVPYGTDVRNSTGRSLSPVSPASLMSKDLRHMSAVSDLPPQSARASMLPQTSAEFRRRDEEETVSRPFSSASGFPVGPAFSPIAEQPPQLSPGSEQSPERSMQQSSDRDAATAPEVVTTPAPESKIESSAAPSREGLSIPIPDRNSSLGTSPELTPEIKQAETMNVSASKRVPKLVEKRPSAAGHSSKRLSVLPKHNPSNASRFSFQLGESAREEQVLEEKHRKMKSQNRQLSPDEDEDEFDESAMDDMDEFEMQEQLDEDYGEHDAPLATPMGELTGLQRTRQELQAPSLSDDGSLYDDDYVDNDGHFDEPGEENPADADQTGTQDRHAMTWNAQKSSKNSEGSHQHPADQNILPTSDNAFHSGGGLRIDTSGNNPAQGGFPRNWGQMHNGAHGAESRSGFYMQPEAAGYSPVVANVPSQREDTPLRQQPNEKRDSSRVASGGISFESTGGQAFEKHEQRSREVNLPANATPNKAAGLGLTGFEDFDFGSGPDLSIYDSRPTSRQDAPNSDRWTRDSDGMPKRLSRWEDLPTSASSPRASHFPPVSHAQSAAYEGPLGKSIRQRNNEVNQNLQYAQSSDGDDDDYEGDDDMYFDDGGFEQDITSPRGQHEHMNEDLFDNDAFLNRSSRIQGHPGQPVHQQRPQSGFSLASLGGDGPYPSFAMGANPNKARQRQSQLLLEDLPLQGPVDPRLIPQRNPSEDAKRLGLSRKVPPLPALEGTQEAVSRMQSNLQSYHAALAEAVNRAANEGRFSRQSSVASSSTNESAYSNPVQDDRSHYSQDDDKHLAVGGGPGYSASTNTTASHMDQIPRQEPLRLSFDFGFHSQEEDGFNDDDIDDDIVAAANGDILASDDAAFYGQEFDFYAKARPNSADAQSNHGGFFGEDGGGDGLTRSKSIKEPNLTPITERSEFSTRNSYMSMSHGSAFGLPSAGLYGPASPALARLPTSPLVEKEALTFDQLRKLRASAFAGGEGPGNASGSHGSWQSEYGSMKGPGSFQWHHGAQTPHSAGSSSSQAIPTGYFASVPMMGPGAFGNSSSGRGSNTSQQADSSSRPGSGAGYSPSYSARNSGHAAAAPAESYAAEMDATPRKPLPAPAPEPTTAKKVVLPKANTASGSSSSAQQHSRQGSDHVTYVKEQNPNDGSPRWILERRRTSEFGQLELVGREVVQGGWI</sequence>
<feature type="compositionally biased region" description="Low complexity" evidence="1">
    <location>
        <begin position="734"/>
        <end position="746"/>
    </location>
</feature>
<feature type="compositionally biased region" description="Polar residues" evidence="1">
    <location>
        <begin position="1261"/>
        <end position="1271"/>
    </location>
</feature>
<proteinExistence type="predicted"/>
<feature type="compositionally biased region" description="Polar residues" evidence="1">
    <location>
        <begin position="369"/>
        <end position="382"/>
    </location>
</feature>
<feature type="compositionally biased region" description="Basic and acidic residues" evidence="1">
    <location>
        <begin position="99"/>
        <end position="111"/>
    </location>
</feature>
<name>A0A1Z5TMF6_HORWE</name>
<feature type="compositionally biased region" description="Basic residues" evidence="1">
    <location>
        <begin position="1"/>
        <end position="11"/>
    </location>
</feature>
<feature type="compositionally biased region" description="Polar residues" evidence="1">
    <location>
        <begin position="297"/>
        <end position="313"/>
    </location>
</feature>
<feature type="compositionally biased region" description="Basic and acidic residues" evidence="1">
    <location>
        <begin position="1395"/>
        <end position="1409"/>
    </location>
</feature>
<feature type="compositionally biased region" description="Polar residues" evidence="1">
    <location>
        <begin position="1627"/>
        <end position="1637"/>
    </location>
</feature>
<feature type="region of interest" description="Disordered" evidence="1">
    <location>
        <begin position="1"/>
        <end position="390"/>
    </location>
</feature>
<dbReference type="STRING" id="1157616.A0A1Z5TMF6"/>
<dbReference type="Proteomes" id="UP000194280">
    <property type="component" value="Unassembled WGS sequence"/>
</dbReference>
<feature type="region of interest" description="Disordered" evidence="1">
    <location>
        <begin position="660"/>
        <end position="1236"/>
    </location>
</feature>
<feature type="compositionally biased region" description="Polar residues" evidence="1">
    <location>
        <begin position="767"/>
        <end position="776"/>
    </location>
</feature>
<feature type="compositionally biased region" description="Basic and acidic residues" evidence="1">
    <location>
        <begin position="1044"/>
        <end position="1061"/>
    </location>
</feature>
<keyword evidence="3" id="KW-1185">Reference proteome</keyword>
<feature type="region of interest" description="Disordered" evidence="1">
    <location>
        <begin position="1308"/>
        <end position="1336"/>
    </location>
</feature>
<feature type="compositionally biased region" description="Low complexity" evidence="1">
    <location>
        <begin position="1735"/>
        <end position="1747"/>
    </location>
</feature>
<dbReference type="VEuPathDB" id="FungiDB:BTJ68_02990"/>
<feature type="region of interest" description="Disordered" evidence="1">
    <location>
        <begin position="1250"/>
        <end position="1282"/>
    </location>
</feature>
<feature type="compositionally biased region" description="Polar residues" evidence="1">
    <location>
        <begin position="714"/>
        <end position="728"/>
    </location>
</feature>
<feature type="compositionally biased region" description="Basic and acidic residues" evidence="1">
    <location>
        <begin position="1136"/>
        <end position="1153"/>
    </location>
</feature>
<feature type="compositionally biased region" description="Low complexity" evidence="1">
    <location>
        <begin position="314"/>
        <end position="329"/>
    </location>
</feature>
<feature type="compositionally biased region" description="Low complexity" evidence="1">
    <location>
        <begin position="1373"/>
        <end position="1392"/>
    </location>
</feature>
<feature type="compositionally biased region" description="Low complexity" evidence="1">
    <location>
        <begin position="1656"/>
        <end position="1707"/>
    </location>
</feature>
<feature type="compositionally biased region" description="Polar residues" evidence="1">
    <location>
        <begin position="1190"/>
        <end position="1202"/>
    </location>
</feature>
<protein>
    <submittedName>
        <fullName evidence="2">Uncharacterized protein</fullName>
    </submittedName>
</protein>
<organism evidence="2 3">
    <name type="scientific">Hortaea werneckii EXF-2000</name>
    <dbReference type="NCBI Taxonomy" id="1157616"/>
    <lineage>
        <taxon>Eukaryota</taxon>
        <taxon>Fungi</taxon>
        <taxon>Dikarya</taxon>
        <taxon>Ascomycota</taxon>
        <taxon>Pezizomycotina</taxon>
        <taxon>Dothideomycetes</taxon>
        <taxon>Dothideomycetidae</taxon>
        <taxon>Mycosphaerellales</taxon>
        <taxon>Teratosphaeriaceae</taxon>
        <taxon>Hortaea</taxon>
    </lineage>
</organism>
<feature type="compositionally biased region" description="Polar residues" evidence="1">
    <location>
        <begin position="631"/>
        <end position="643"/>
    </location>
</feature>
<feature type="compositionally biased region" description="Polar residues" evidence="1">
    <location>
        <begin position="475"/>
        <end position="484"/>
    </location>
</feature>
<feature type="compositionally biased region" description="Polar residues" evidence="1">
    <location>
        <begin position="1418"/>
        <end position="1427"/>
    </location>
</feature>
<dbReference type="EMBL" id="MUNK01000023">
    <property type="protein sequence ID" value="OTA37197.1"/>
    <property type="molecule type" value="Genomic_DNA"/>
</dbReference>
<comment type="caution">
    <text evidence="2">The sequence shown here is derived from an EMBL/GenBank/DDBJ whole genome shotgun (WGS) entry which is preliminary data.</text>
</comment>
<feature type="compositionally biased region" description="Low complexity" evidence="1">
    <location>
        <begin position="282"/>
        <end position="296"/>
    </location>
</feature>